<dbReference type="InterPro" id="IPR035082">
    <property type="entry name" value="Nrap_D1"/>
</dbReference>
<evidence type="ECO:0000313" key="14">
    <source>
        <dbReference type="Proteomes" id="UP000789405"/>
    </source>
</evidence>
<dbReference type="Pfam" id="PF17407">
    <property type="entry name" value="Nrap_D6"/>
    <property type="match status" value="1"/>
</dbReference>
<evidence type="ECO:0000259" key="8">
    <source>
        <dbReference type="Pfam" id="PF17403"/>
    </source>
</evidence>
<dbReference type="Pfam" id="PF17403">
    <property type="entry name" value="Nrap_D2"/>
    <property type="match status" value="1"/>
</dbReference>
<feature type="domain" description="Nrap protein" evidence="7">
    <location>
        <begin position="202"/>
        <end position="355"/>
    </location>
</feature>
<dbReference type="GO" id="GO:0006409">
    <property type="term" value="P:tRNA export from nucleus"/>
    <property type="evidence" value="ECO:0007669"/>
    <property type="project" value="TreeGrafter"/>
</dbReference>
<keyword evidence="5" id="KW-0687">Ribonucleoprotein</keyword>
<dbReference type="EMBL" id="CAJVPY010001488">
    <property type="protein sequence ID" value="CAG8523969.1"/>
    <property type="molecule type" value="Genomic_DNA"/>
</dbReference>
<feature type="compositionally biased region" description="Basic and acidic residues" evidence="6">
    <location>
        <begin position="54"/>
        <end position="66"/>
    </location>
</feature>
<dbReference type="InterPro" id="IPR035371">
    <property type="entry name" value="Nrap_D6"/>
</dbReference>
<dbReference type="PANTHER" id="PTHR17972">
    <property type="entry name" value="NUCLEOLAR RNA-ASSOCIATED PROTEIN"/>
    <property type="match status" value="1"/>
</dbReference>
<feature type="domain" description="Nrap protein" evidence="10">
    <location>
        <begin position="682"/>
        <end position="877"/>
    </location>
</feature>
<organism evidence="13 14">
    <name type="scientific">Dentiscutata erythropus</name>
    <dbReference type="NCBI Taxonomy" id="1348616"/>
    <lineage>
        <taxon>Eukaryota</taxon>
        <taxon>Fungi</taxon>
        <taxon>Fungi incertae sedis</taxon>
        <taxon>Mucoromycota</taxon>
        <taxon>Glomeromycotina</taxon>
        <taxon>Glomeromycetes</taxon>
        <taxon>Diversisporales</taxon>
        <taxon>Gigasporaceae</taxon>
        <taxon>Dentiscutata</taxon>
    </lineage>
</organism>
<feature type="region of interest" description="Disordered" evidence="6">
    <location>
        <begin position="47"/>
        <end position="66"/>
    </location>
</feature>
<gene>
    <name evidence="13" type="ORF">DERYTH_LOCUS4012</name>
</gene>
<dbReference type="Pfam" id="PF17406">
    <property type="entry name" value="Nrap_D5"/>
    <property type="match status" value="1"/>
</dbReference>
<evidence type="ECO:0000256" key="6">
    <source>
        <dbReference type="SAM" id="MobiDB-lite"/>
    </source>
</evidence>
<evidence type="ECO:0000256" key="3">
    <source>
        <dbReference type="ARBA" id="ARBA00022884"/>
    </source>
</evidence>
<evidence type="ECO:0000256" key="4">
    <source>
        <dbReference type="ARBA" id="ARBA00023242"/>
    </source>
</evidence>
<evidence type="ECO:0000313" key="13">
    <source>
        <dbReference type="EMBL" id="CAG8523969.1"/>
    </source>
</evidence>
<evidence type="ECO:0000259" key="10">
    <source>
        <dbReference type="Pfam" id="PF17405"/>
    </source>
</evidence>
<dbReference type="InterPro" id="IPR035367">
    <property type="entry name" value="Nrap_D2"/>
</dbReference>
<dbReference type="Proteomes" id="UP000789405">
    <property type="component" value="Unassembled WGS sequence"/>
</dbReference>
<feature type="domain" description="Nrap protein" evidence="9">
    <location>
        <begin position="513"/>
        <end position="656"/>
    </location>
</feature>
<dbReference type="InterPro" id="IPR035369">
    <property type="entry name" value="Nrap_D4"/>
</dbReference>
<name>A0A9N9ABB7_9GLOM</name>
<keyword evidence="14" id="KW-1185">Reference proteome</keyword>
<dbReference type="InterPro" id="IPR005554">
    <property type="entry name" value="NOL6/Upt22"/>
</dbReference>
<reference evidence="13" key="1">
    <citation type="submission" date="2021-06" db="EMBL/GenBank/DDBJ databases">
        <authorList>
            <person name="Kallberg Y."/>
            <person name="Tangrot J."/>
            <person name="Rosling A."/>
        </authorList>
    </citation>
    <scope>NUCLEOTIDE SEQUENCE</scope>
    <source>
        <strain evidence="13">MA453B</strain>
    </source>
</reference>
<dbReference type="Gene3D" id="1.10.1410.10">
    <property type="match status" value="2"/>
</dbReference>
<evidence type="ECO:0000256" key="5">
    <source>
        <dbReference type="RuleBase" id="RU364032"/>
    </source>
</evidence>
<comment type="caution">
    <text evidence="13">The sequence shown here is derived from an EMBL/GenBank/DDBJ whole genome shotgun (WGS) entry which is preliminary data.</text>
</comment>
<dbReference type="InterPro" id="IPR035368">
    <property type="entry name" value="Nrap_D3"/>
</dbReference>
<feature type="domain" description="Nrap protein" evidence="8">
    <location>
        <begin position="359"/>
        <end position="508"/>
    </location>
</feature>
<dbReference type="GO" id="GO:0032545">
    <property type="term" value="C:CURI complex"/>
    <property type="evidence" value="ECO:0007669"/>
    <property type="project" value="TreeGrafter"/>
</dbReference>
<keyword evidence="5" id="KW-0698">rRNA processing</keyword>
<comment type="similarity">
    <text evidence="2 5">Belongs to the NRAP family.</text>
</comment>
<feature type="domain" description="Nrap protein" evidence="12">
    <location>
        <begin position="1046"/>
        <end position="1217"/>
    </location>
</feature>
<evidence type="ECO:0000259" key="9">
    <source>
        <dbReference type="Pfam" id="PF17404"/>
    </source>
</evidence>
<keyword evidence="3 5" id="KW-0694">RNA-binding</keyword>
<dbReference type="Pfam" id="PF17405">
    <property type="entry name" value="Nrap_D4"/>
    <property type="match status" value="1"/>
</dbReference>
<dbReference type="GO" id="GO:0006364">
    <property type="term" value="P:rRNA processing"/>
    <property type="evidence" value="ECO:0007669"/>
    <property type="project" value="UniProtKB-KW"/>
</dbReference>
<protein>
    <recommendedName>
        <fullName evidence="5">U3 small nucleolar RNA-associated protein 22</fullName>
    </recommendedName>
</protein>
<keyword evidence="4 5" id="KW-0539">Nucleus</keyword>
<dbReference type="GO" id="GO:0034456">
    <property type="term" value="C:UTP-C complex"/>
    <property type="evidence" value="ECO:0007669"/>
    <property type="project" value="TreeGrafter"/>
</dbReference>
<keyword evidence="5" id="KW-0690">Ribosome biogenesis</keyword>
<evidence type="ECO:0000256" key="1">
    <source>
        <dbReference type="ARBA" id="ARBA00004604"/>
    </source>
</evidence>
<dbReference type="Pfam" id="PF17404">
    <property type="entry name" value="Nrap_D3"/>
    <property type="match status" value="1"/>
</dbReference>
<evidence type="ECO:0000256" key="2">
    <source>
        <dbReference type="ARBA" id="ARBA00006674"/>
    </source>
</evidence>
<dbReference type="AlphaFoldDB" id="A0A9N9ABB7"/>
<dbReference type="InterPro" id="IPR035370">
    <property type="entry name" value="Nrap_D5"/>
</dbReference>
<proteinExistence type="inferred from homology"/>
<feature type="domain" description="Nrap protein" evidence="11">
    <location>
        <begin position="881"/>
        <end position="1043"/>
    </location>
</feature>
<sequence length="1221" mass="140786">MVYIIDHLLACYTKDEIDQDDYLEDHESDDDQMQDVQLNTSNNLIVEPSNVGNEDDKSVHKGDAHKGDEKLENFSSIYKPPTNEEIQGLKETTDLYKSNLFKLQIDELLSEVSIDFSKTTSLENILHKLKEIFENINDQPDLSIIDAKSMLLKKHDITIPFPDPQPSDDVKYKFGFKKPTAFYLVGSYPLKSVIRSRDGFNVDVVVIMPKSIFQEKDYMNYRYFYKRAYYLAVLSATLQDKGLALNVSVEFGTFFGDRRRPIIILKPLKNNSDPDFSALNFTIRILPCIPMDLFSTQRLSPSRNNIRPQHFQDLGQISQQQQSVDSLPPTPQYNSAILRDMYCVAHLNQLYKNSKECPAFNDACKLAKVWLHQRGIGGDEDGWSGFNGFVWKMLMCYLLHDGGVNGGKKLANGYSSYQLVKGTMDFLANHDFIRNPLFMNKLDESEEFSEKSFKENFDVVFVDNSGKLNLLCGMTKTALEQIQHEARIAMEYFNENKTDRFEALFLQKVNNIKLRYDNVAKQKLDYNDPFIHFARTIPIQLKQGLTNRVNLITINYAQLPTWSTSSEPPSYSSSNLKLYIGFIFNPEQSNRLIDYGPSPEDETAASQFRKLWGKKAEVRRFKDGSILECVVWNVKGIEERSLIVSRIVQYLFNLHYGIKDKGIQYFTGQLNDIVIPSTNLPKTIYNKNGITNGFRDVMQAYDKLVKQFMALENIPLRFSGIRAASPTLRYTSIFVPQPLTLTTTKISHYIDPIEIIIQFEHSARWPDDLVAIQKMKIAFYIRLASQLELQFPETCTTVVADNSDMIISEAYMDVISDSRFVFRCRIYNEREITLLDRGINDKKSSILKKDTYTKALEIEKRMFVELPMHTLQIQTLCNKWPSLSLAIRLTKRWFSTHMLSDHVEEEWIECLSSQVYLEPCPWNRPGSGFVGFIRVLKLITSWDWNNEAMIVDLSEETKNSLKNSTNENKIEDIKQRFKNLRASDESCKHGLMFIGTTSGNVWGIEKPSKVVANRIKELARSALLYADELIEKGENREFKRLFATPLSDYNVIIHLDPSQCTRYYQNIFVDTQYLSRDKKNISPLKIYNIDECNDNQDHEENLKNEKMVAMIGFDPVEYYLDELRKLYSDVALFFHDKHGGTIIGVVWIPTNFTPRPWKASSEINGILVSKIEDLKDRKGSGYDTNNNNNIRDQNIILNTKAVVLEIERLGEGLVTGIEVRK</sequence>
<evidence type="ECO:0000259" key="11">
    <source>
        <dbReference type="Pfam" id="PF17406"/>
    </source>
</evidence>
<comment type="subcellular location">
    <subcellularLocation>
        <location evidence="1 5">Nucleus</location>
        <location evidence="1 5">Nucleolus</location>
    </subcellularLocation>
</comment>
<dbReference type="GO" id="GO:0032040">
    <property type="term" value="C:small-subunit processome"/>
    <property type="evidence" value="ECO:0007669"/>
    <property type="project" value="TreeGrafter"/>
</dbReference>
<dbReference type="PANTHER" id="PTHR17972:SF0">
    <property type="entry name" value="NUCLEOLAR PROTEIN 6"/>
    <property type="match status" value="1"/>
</dbReference>
<dbReference type="Gene3D" id="3.30.70.3030">
    <property type="match status" value="1"/>
</dbReference>
<evidence type="ECO:0000259" key="7">
    <source>
        <dbReference type="Pfam" id="PF03813"/>
    </source>
</evidence>
<evidence type="ECO:0000259" key="12">
    <source>
        <dbReference type="Pfam" id="PF17407"/>
    </source>
</evidence>
<dbReference type="Pfam" id="PF03813">
    <property type="entry name" value="Nrap"/>
    <property type="match status" value="1"/>
</dbReference>
<dbReference type="OrthoDB" id="10251401at2759"/>
<dbReference type="GO" id="GO:0003723">
    <property type="term" value="F:RNA binding"/>
    <property type="evidence" value="ECO:0007669"/>
    <property type="project" value="UniProtKB-KW"/>
</dbReference>
<accession>A0A9N9ABB7</accession>